<evidence type="ECO:0000259" key="14">
    <source>
        <dbReference type="PROSITE" id="PS51831"/>
    </source>
</evidence>
<dbReference type="Pfam" id="PF01966">
    <property type="entry name" value="HD"/>
    <property type="match status" value="1"/>
</dbReference>
<evidence type="ECO:0000256" key="12">
    <source>
        <dbReference type="ARBA" id="ARBA00029826"/>
    </source>
</evidence>
<gene>
    <name evidence="15" type="primary">atrm56</name>
</gene>
<dbReference type="PANTHER" id="PTHR42197:SF1">
    <property type="entry name" value="TRNA (CYTIDINE(56)-2'-O)-METHYLTRANSFERASE"/>
    <property type="match status" value="1"/>
</dbReference>
<evidence type="ECO:0000313" key="15">
    <source>
        <dbReference type="EMBL" id="AIF01054.1"/>
    </source>
</evidence>
<sequence>MKPHVLRIGHRPERDKRISTHVALTARAFGAAGLTLHRPDSRVVATVEDVTQRFGGDFGIATTTRPRAVARGWRGGVVHLTMFGTPLAEAAPLLRHERDLLVIVGAERVPRWAFELADWNVAVGRQPHSEVAALAILLAELDPRWAQPELDGELQVSPSAQRRRLATIPTEQECLALHGGAGSPAPLLAHCRAVAGMAAAVTDALGGNVALANAGALLHDIGRTRAAGVEHCALGAAMAAEAGFHPGVAHIIRAHVGGGLPQREARALGLPPGDYLPRTLEARVVAACDNLYAGSRRRPLADCTAWLQSQGLKMAARRVTRVHRRVSRRLGRDLAEF</sequence>
<protein>
    <recommendedName>
        <fullName evidence="6">tRNA (cytidine(56)-2'-O)-methyltransferase</fullName>
        <ecNumber evidence="5">2.1.1.206</ecNumber>
    </recommendedName>
    <alternativeName>
        <fullName evidence="12">tRNA ribose 2'-O-methyltransferase aTrm56</fullName>
    </alternativeName>
</protein>
<evidence type="ECO:0000256" key="11">
    <source>
        <dbReference type="ARBA" id="ARBA00022694"/>
    </source>
</evidence>
<dbReference type="SUPFAM" id="SSF75217">
    <property type="entry name" value="alpha/beta knot"/>
    <property type="match status" value="1"/>
</dbReference>
<comment type="subcellular location">
    <subcellularLocation>
        <location evidence="2">Cytoplasm</location>
    </subcellularLocation>
</comment>
<dbReference type="Gene3D" id="1.10.3210.10">
    <property type="entry name" value="Hypothetical protein af1432"/>
    <property type="match status" value="1"/>
</dbReference>
<name>A0A075GBP9_9EURY</name>
<accession>A0A075GBP9</accession>
<dbReference type="NCBIfam" id="TIGR00277">
    <property type="entry name" value="HDIG"/>
    <property type="match status" value="1"/>
</dbReference>
<evidence type="ECO:0000256" key="6">
    <source>
        <dbReference type="ARBA" id="ARBA00013709"/>
    </source>
</evidence>
<dbReference type="InterPro" id="IPR006675">
    <property type="entry name" value="HDIG_dom"/>
</dbReference>
<keyword evidence="11" id="KW-0819">tRNA processing</keyword>
<feature type="domain" description="HD" evidence="14">
    <location>
        <begin position="187"/>
        <end position="294"/>
    </location>
</feature>
<comment type="similarity">
    <text evidence="3">Belongs to the aTrm56 family.</text>
</comment>
<dbReference type="EMBL" id="KF900610">
    <property type="protein sequence ID" value="AIF01054.1"/>
    <property type="molecule type" value="Genomic_DNA"/>
</dbReference>
<dbReference type="PROSITE" id="PS51831">
    <property type="entry name" value="HD"/>
    <property type="match status" value="1"/>
</dbReference>
<dbReference type="GO" id="GO:0106059">
    <property type="term" value="F:tRNA (cytidine(56)-2'-O)-methyltransferase activity"/>
    <property type="evidence" value="ECO:0007669"/>
    <property type="project" value="UniProtKB-EC"/>
</dbReference>
<keyword evidence="8 15" id="KW-0489">Methyltransferase</keyword>
<organism evidence="15">
    <name type="scientific">uncultured marine group II/III euryarchaeote KM3_141_A08</name>
    <dbReference type="NCBI Taxonomy" id="1457875"/>
    <lineage>
        <taxon>Archaea</taxon>
        <taxon>Methanobacteriati</taxon>
        <taxon>Methanobacteriota</taxon>
        <taxon>environmental samples</taxon>
    </lineage>
</organism>
<keyword evidence="10" id="KW-0949">S-adenosyl-L-methionine</keyword>
<evidence type="ECO:0000256" key="13">
    <source>
        <dbReference type="ARBA" id="ARBA00047792"/>
    </source>
</evidence>
<evidence type="ECO:0000256" key="7">
    <source>
        <dbReference type="ARBA" id="ARBA00022490"/>
    </source>
</evidence>
<dbReference type="InterPro" id="IPR003607">
    <property type="entry name" value="HD/PDEase_dom"/>
</dbReference>
<dbReference type="EC" id="2.1.1.206" evidence="5"/>
<comment type="function">
    <text evidence="1">Specifically catalyzes the AdoMet-dependent 2'-O-ribose methylation of cytidine at position 56 in tRNAs.</text>
</comment>
<keyword evidence="7" id="KW-0963">Cytoplasm</keyword>
<evidence type="ECO:0000256" key="2">
    <source>
        <dbReference type="ARBA" id="ARBA00004496"/>
    </source>
</evidence>
<evidence type="ECO:0000256" key="8">
    <source>
        <dbReference type="ARBA" id="ARBA00022603"/>
    </source>
</evidence>
<dbReference type="Gene3D" id="3.40.1280.10">
    <property type="match status" value="1"/>
</dbReference>
<evidence type="ECO:0000256" key="9">
    <source>
        <dbReference type="ARBA" id="ARBA00022679"/>
    </source>
</evidence>
<evidence type="ECO:0000256" key="3">
    <source>
        <dbReference type="ARBA" id="ARBA00010324"/>
    </source>
</evidence>
<dbReference type="GO" id="GO:0005737">
    <property type="term" value="C:cytoplasm"/>
    <property type="evidence" value="ECO:0007669"/>
    <property type="project" value="UniProtKB-SubCell"/>
</dbReference>
<dbReference type="GO" id="GO:0002128">
    <property type="term" value="P:tRNA nucleoside ribose methylation"/>
    <property type="evidence" value="ECO:0007669"/>
    <property type="project" value="InterPro"/>
</dbReference>
<dbReference type="InterPro" id="IPR029028">
    <property type="entry name" value="Alpha/beta_knot_MTases"/>
</dbReference>
<evidence type="ECO:0000256" key="4">
    <source>
        <dbReference type="ARBA" id="ARBA00011738"/>
    </source>
</evidence>
<proteinExistence type="inferred from homology"/>
<dbReference type="InterPro" id="IPR006674">
    <property type="entry name" value="HD_domain"/>
</dbReference>
<evidence type="ECO:0000256" key="5">
    <source>
        <dbReference type="ARBA" id="ARBA00012624"/>
    </source>
</evidence>
<comment type="catalytic activity">
    <reaction evidence="13">
        <text>cytidine(56) in tRNA + S-adenosyl-L-methionine = 2'-O-methylcytidine(56) in tRNA + S-adenosyl-L-homocysteine + H(+)</text>
        <dbReference type="Rhea" id="RHEA:42968"/>
        <dbReference type="Rhea" id="RHEA-COMP:10308"/>
        <dbReference type="Rhea" id="RHEA-COMP:10309"/>
        <dbReference type="ChEBI" id="CHEBI:15378"/>
        <dbReference type="ChEBI" id="CHEBI:57856"/>
        <dbReference type="ChEBI" id="CHEBI:59789"/>
        <dbReference type="ChEBI" id="CHEBI:74495"/>
        <dbReference type="ChEBI" id="CHEBI:82748"/>
        <dbReference type="EC" id="2.1.1.206"/>
    </reaction>
</comment>
<dbReference type="CDD" id="cd00077">
    <property type="entry name" value="HDc"/>
    <property type="match status" value="1"/>
</dbReference>
<comment type="subunit">
    <text evidence="4">Homodimer.</text>
</comment>
<keyword evidence="9 15" id="KW-0808">Transferase</keyword>
<dbReference type="Pfam" id="PF01994">
    <property type="entry name" value="Trm56"/>
    <property type="match status" value="1"/>
</dbReference>
<evidence type="ECO:0000256" key="10">
    <source>
        <dbReference type="ARBA" id="ARBA00022691"/>
    </source>
</evidence>
<dbReference type="InterPro" id="IPR029026">
    <property type="entry name" value="tRNA_m1G_MTases_N"/>
</dbReference>
<reference evidence="15" key="1">
    <citation type="journal article" date="2014" name="Genome Biol. Evol.">
        <title>Pangenome evidence for extensive interdomain horizontal transfer affecting lineage core and shell genes in uncultured planktonic thaumarchaeota and euryarchaeota.</title>
        <authorList>
            <person name="Deschamps P."/>
            <person name="Zivanovic Y."/>
            <person name="Moreira D."/>
            <person name="Rodriguez-Valera F."/>
            <person name="Lopez-Garcia P."/>
        </authorList>
    </citation>
    <scope>NUCLEOTIDE SEQUENCE</scope>
</reference>
<dbReference type="PANTHER" id="PTHR42197">
    <property type="entry name" value="TRNA (CYTIDINE(56)-2'-O)-METHYLTRANSFERASE"/>
    <property type="match status" value="1"/>
</dbReference>
<dbReference type="SMART" id="SM00471">
    <property type="entry name" value="HDc"/>
    <property type="match status" value="1"/>
</dbReference>
<evidence type="ECO:0000256" key="1">
    <source>
        <dbReference type="ARBA" id="ARBA00003959"/>
    </source>
</evidence>
<dbReference type="InterPro" id="IPR002845">
    <property type="entry name" value="tRNA_mtfrase_aTrm56"/>
</dbReference>
<dbReference type="SUPFAM" id="SSF109604">
    <property type="entry name" value="HD-domain/PDEase-like"/>
    <property type="match status" value="1"/>
</dbReference>
<dbReference type="AlphaFoldDB" id="A0A075GBP9"/>